<keyword evidence="6" id="KW-1015">Disulfide bond</keyword>
<dbReference type="PANTHER" id="PTHR12411">
    <property type="entry name" value="CYSTEINE PROTEASE FAMILY C1-RELATED"/>
    <property type="match status" value="1"/>
</dbReference>
<feature type="domain" description="Cathepsin propeptide inhibitor" evidence="9">
    <location>
        <begin position="28"/>
        <end position="85"/>
    </location>
</feature>
<comment type="caution">
    <text evidence="10">The sequence shown here is derived from an EMBL/GenBank/DDBJ whole genome shotgun (WGS) entry which is preliminary data.</text>
</comment>
<evidence type="ECO:0000256" key="1">
    <source>
        <dbReference type="ARBA" id="ARBA00008455"/>
    </source>
</evidence>
<dbReference type="SMART" id="SM00848">
    <property type="entry name" value="Inhibitor_I29"/>
    <property type="match status" value="1"/>
</dbReference>
<dbReference type="Gene3D" id="3.90.70.10">
    <property type="entry name" value="Cysteine proteinases"/>
    <property type="match status" value="1"/>
</dbReference>
<feature type="domain" description="Peptidase C1A papain C-terminal" evidence="8">
    <location>
        <begin position="117"/>
        <end position="329"/>
    </location>
</feature>
<dbReference type="GO" id="GO:0006508">
    <property type="term" value="P:proteolysis"/>
    <property type="evidence" value="ECO:0007669"/>
    <property type="project" value="UniProtKB-KW"/>
</dbReference>
<dbReference type="FunFam" id="3.90.70.10:FF:000103">
    <property type="entry name" value="Hypothetical LOC496748"/>
    <property type="match status" value="1"/>
</dbReference>
<dbReference type="InterPro" id="IPR000668">
    <property type="entry name" value="Peptidase_C1A_C"/>
</dbReference>
<dbReference type="STRING" id="34508.A0A4U5PF29"/>
<gene>
    <name evidence="10" type="ORF">L596_008943</name>
</gene>
<dbReference type="InterPro" id="IPR000169">
    <property type="entry name" value="Pept_cys_AS"/>
</dbReference>
<dbReference type="InterPro" id="IPR013128">
    <property type="entry name" value="Peptidase_C1A"/>
</dbReference>
<dbReference type="EMBL" id="AZBU02000002">
    <property type="protein sequence ID" value="TKR94684.1"/>
    <property type="molecule type" value="Genomic_DNA"/>
</dbReference>
<dbReference type="Pfam" id="PF08246">
    <property type="entry name" value="Inhibitor_I29"/>
    <property type="match status" value="1"/>
</dbReference>
<evidence type="ECO:0000256" key="2">
    <source>
        <dbReference type="ARBA" id="ARBA00022670"/>
    </source>
</evidence>
<organism evidence="10 11">
    <name type="scientific">Steinernema carpocapsae</name>
    <name type="common">Entomopathogenic nematode</name>
    <dbReference type="NCBI Taxonomy" id="34508"/>
    <lineage>
        <taxon>Eukaryota</taxon>
        <taxon>Metazoa</taxon>
        <taxon>Ecdysozoa</taxon>
        <taxon>Nematoda</taxon>
        <taxon>Chromadorea</taxon>
        <taxon>Rhabditida</taxon>
        <taxon>Tylenchina</taxon>
        <taxon>Panagrolaimomorpha</taxon>
        <taxon>Strongyloidoidea</taxon>
        <taxon>Steinernematidae</taxon>
        <taxon>Steinernema</taxon>
    </lineage>
</organism>
<evidence type="ECO:0000256" key="3">
    <source>
        <dbReference type="ARBA" id="ARBA00022801"/>
    </source>
</evidence>
<evidence type="ECO:0000313" key="11">
    <source>
        <dbReference type="Proteomes" id="UP000298663"/>
    </source>
</evidence>
<dbReference type="SUPFAM" id="SSF54001">
    <property type="entry name" value="Cysteine proteinases"/>
    <property type="match status" value="1"/>
</dbReference>
<keyword evidence="11" id="KW-1185">Reference proteome</keyword>
<dbReference type="Proteomes" id="UP000298663">
    <property type="component" value="Unassembled WGS sequence"/>
</dbReference>
<evidence type="ECO:0000256" key="6">
    <source>
        <dbReference type="ARBA" id="ARBA00023157"/>
    </source>
</evidence>
<dbReference type="PROSITE" id="PS00639">
    <property type="entry name" value="THIOL_PROTEASE_HIS"/>
    <property type="match status" value="1"/>
</dbReference>
<dbReference type="InterPro" id="IPR025661">
    <property type="entry name" value="Pept_asp_AS"/>
</dbReference>
<dbReference type="InterPro" id="IPR013201">
    <property type="entry name" value="Prot_inhib_I29"/>
</dbReference>
<evidence type="ECO:0000259" key="8">
    <source>
        <dbReference type="SMART" id="SM00645"/>
    </source>
</evidence>
<sequence>MWKSPLLLVLLPLAVFALPVTDEEVNEWKSFVATYQKTYATKAEEAKRFGVFVENLKLAKERAAKEQGTANFGMDKFSDMTVKEFKTTRLMNKKLVSHMKRGAKKMVPEKAYECGGLPKAFDWRDHHAVTGVKDQGGCGSCWAFSTAANIESAYAVKKGKLYSLSEQEIVDCATDNYGCNGGWPIKAMKDVEQLGGLEKEGEYKYEGEDDKCRFNKSEVVVQISDVVSLSHDEDKIAAYLVQHGGVSVAFNAADSIMGYTGGIVKLDAQECDPSELDHAVLLVGYGTENDVPFWIVKNSWGADWGESGYFRIFRGGNTCGIAEDAASAVVN</sequence>
<dbReference type="GO" id="GO:0008234">
    <property type="term" value="F:cysteine-type peptidase activity"/>
    <property type="evidence" value="ECO:0007669"/>
    <property type="project" value="UniProtKB-KW"/>
</dbReference>
<evidence type="ECO:0000259" key="9">
    <source>
        <dbReference type="SMART" id="SM00848"/>
    </source>
</evidence>
<dbReference type="PROSITE" id="PS00640">
    <property type="entry name" value="THIOL_PROTEASE_ASN"/>
    <property type="match status" value="1"/>
</dbReference>
<dbReference type="SMART" id="SM00645">
    <property type="entry name" value="Pept_C1"/>
    <property type="match status" value="1"/>
</dbReference>
<dbReference type="InterPro" id="IPR039417">
    <property type="entry name" value="Peptidase_C1A_papain-like"/>
</dbReference>
<dbReference type="InterPro" id="IPR038765">
    <property type="entry name" value="Papain-like_cys_pep_sf"/>
</dbReference>
<dbReference type="PROSITE" id="PS00139">
    <property type="entry name" value="THIOL_PROTEASE_CYS"/>
    <property type="match status" value="1"/>
</dbReference>
<dbReference type="InterPro" id="IPR025660">
    <property type="entry name" value="Pept_his_AS"/>
</dbReference>
<feature type="signal peptide" evidence="7">
    <location>
        <begin position="1"/>
        <end position="17"/>
    </location>
</feature>
<dbReference type="PRINTS" id="PR00705">
    <property type="entry name" value="PAPAIN"/>
</dbReference>
<name>A0A4U5PF29_STECR</name>
<keyword evidence="4" id="KW-0788">Thiol protease</keyword>
<evidence type="ECO:0000256" key="4">
    <source>
        <dbReference type="ARBA" id="ARBA00022807"/>
    </source>
</evidence>
<proteinExistence type="inferred from homology"/>
<dbReference type="Pfam" id="PF00112">
    <property type="entry name" value="Peptidase_C1"/>
    <property type="match status" value="1"/>
</dbReference>
<keyword evidence="3" id="KW-0378">Hydrolase</keyword>
<keyword evidence="2" id="KW-0645">Protease</keyword>
<accession>A0A4U5PF29</accession>
<dbReference type="OrthoDB" id="5875790at2759"/>
<comment type="similarity">
    <text evidence="1">Belongs to the peptidase C1 family.</text>
</comment>
<dbReference type="CDD" id="cd02248">
    <property type="entry name" value="Peptidase_C1A"/>
    <property type="match status" value="1"/>
</dbReference>
<dbReference type="AlphaFoldDB" id="A0A4U5PF29"/>
<evidence type="ECO:0000313" key="10">
    <source>
        <dbReference type="EMBL" id="TKR94684.1"/>
    </source>
</evidence>
<keyword evidence="7" id="KW-0732">Signal</keyword>
<protein>
    <submittedName>
        <fullName evidence="10">Uncharacterized protein</fullName>
    </submittedName>
</protein>
<reference evidence="10 11" key="2">
    <citation type="journal article" date="2019" name="G3 (Bethesda)">
        <title>Hybrid Assembly of the Genome of the Entomopathogenic Nematode Steinernema carpocapsae Identifies the X-Chromosome.</title>
        <authorList>
            <person name="Serra L."/>
            <person name="Macchietto M."/>
            <person name="Macias-Munoz A."/>
            <person name="McGill C.J."/>
            <person name="Rodriguez I.M."/>
            <person name="Rodriguez B."/>
            <person name="Murad R."/>
            <person name="Mortazavi A."/>
        </authorList>
    </citation>
    <scope>NUCLEOTIDE SEQUENCE [LARGE SCALE GENOMIC DNA]</scope>
    <source>
        <strain evidence="10 11">ALL</strain>
    </source>
</reference>
<feature type="chain" id="PRO_5020274554" evidence="7">
    <location>
        <begin position="18"/>
        <end position="331"/>
    </location>
</feature>
<keyword evidence="5" id="KW-0865">Zymogen</keyword>
<reference evidence="10 11" key="1">
    <citation type="journal article" date="2015" name="Genome Biol.">
        <title>Comparative genomics of Steinernema reveals deeply conserved gene regulatory networks.</title>
        <authorList>
            <person name="Dillman A.R."/>
            <person name="Macchietto M."/>
            <person name="Porter C.F."/>
            <person name="Rogers A."/>
            <person name="Williams B."/>
            <person name="Antoshechkin I."/>
            <person name="Lee M.M."/>
            <person name="Goodwin Z."/>
            <person name="Lu X."/>
            <person name="Lewis E.E."/>
            <person name="Goodrich-Blair H."/>
            <person name="Stock S.P."/>
            <person name="Adams B.J."/>
            <person name="Sternberg P.W."/>
            <person name="Mortazavi A."/>
        </authorList>
    </citation>
    <scope>NUCLEOTIDE SEQUENCE [LARGE SCALE GENOMIC DNA]</scope>
    <source>
        <strain evidence="10 11">ALL</strain>
    </source>
</reference>
<evidence type="ECO:0000256" key="5">
    <source>
        <dbReference type="ARBA" id="ARBA00023145"/>
    </source>
</evidence>
<evidence type="ECO:0000256" key="7">
    <source>
        <dbReference type="SAM" id="SignalP"/>
    </source>
</evidence>